<dbReference type="AlphaFoldDB" id="A0A6P7QRJ3"/>
<protein>
    <submittedName>
        <fullName evidence="3">Uncharacterized protein LOC115030849</fullName>
    </submittedName>
</protein>
<evidence type="ECO:0000313" key="2">
    <source>
        <dbReference type="Proteomes" id="UP000515126"/>
    </source>
</evidence>
<feature type="region of interest" description="Disordered" evidence="1">
    <location>
        <begin position="84"/>
        <end position="133"/>
    </location>
</feature>
<sequence>MAPPAPSQGEVSLWCPGKCNGQLQSQEAKSSLSVLGVGNAAAGGATLQPAAALVLRRAAAARAVRAAGARVDLGAPLLRPGTRESCGAEETARGGGVGLAARGEHTEMRNRCRSWTEPLRSPARSIPSPAAWV</sequence>
<dbReference type="KEGG" id="mcal:115030849"/>
<reference evidence="3" key="1">
    <citation type="submission" date="2025-08" db="UniProtKB">
        <authorList>
            <consortium name="RefSeq"/>
        </authorList>
    </citation>
    <scope>IDENTIFICATION</scope>
</reference>
<dbReference type="GeneID" id="115030849"/>
<dbReference type="RefSeq" id="XP_029331713.1">
    <property type="nucleotide sequence ID" value="XM_029475853.1"/>
</dbReference>
<name>A0A6P7QRJ3_MUSCR</name>
<gene>
    <name evidence="3" type="primary">LOC115030849</name>
</gene>
<evidence type="ECO:0000313" key="3">
    <source>
        <dbReference type="RefSeq" id="XP_029331713.1"/>
    </source>
</evidence>
<evidence type="ECO:0000256" key="1">
    <source>
        <dbReference type="SAM" id="MobiDB-lite"/>
    </source>
</evidence>
<keyword evidence="2" id="KW-1185">Reference proteome</keyword>
<accession>A0A6P7QRJ3</accession>
<proteinExistence type="predicted"/>
<organism evidence="2 3">
    <name type="scientific">Mus caroli</name>
    <name type="common">Ryukyu mouse</name>
    <name type="synonym">Ricefield mouse</name>
    <dbReference type="NCBI Taxonomy" id="10089"/>
    <lineage>
        <taxon>Eukaryota</taxon>
        <taxon>Metazoa</taxon>
        <taxon>Chordata</taxon>
        <taxon>Craniata</taxon>
        <taxon>Vertebrata</taxon>
        <taxon>Euteleostomi</taxon>
        <taxon>Mammalia</taxon>
        <taxon>Eutheria</taxon>
        <taxon>Euarchontoglires</taxon>
        <taxon>Glires</taxon>
        <taxon>Rodentia</taxon>
        <taxon>Myomorpha</taxon>
        <taxon>Muroidea</taxon>
        <taxon>Muridae</taxon>
        <taxon>Murinae</taxon>
        <taxon>Mus</taxon>
        <taxon>Mus</taxon>
    </lineage>
</organism>
<dbReference type="Proteomes" id="UP000515126">
    <property type="component" value="Chromosome 1"/>
</dbReference>